<dbReference type="CDD" id="cd06130">
    <property type="entry name" value="DNA_pol_III_epsilon_like"/>
    <property type="match status" value="1"/>
</dbReference>
<dbReference type="PANTHER" id="PTHR30231">
    <property type="entry name" value="DNA POLYMERASE III SUBUNIT EPSILON"/>
    <property type="match status" value="1"/>
</dbReference>
<dbReference type="SUPFAM" id="SSF53098">
    <property type="entry name" value="Ribonuclease H-like"/>
    <property type="match status" value="1"/>
</dbReference>
<dbReference type="CDD" id="cd17748">
    <property type="entry name" value="BRCT_DNA_ligase_like"/>
    <property type="match status" value="1"/>
</dbReference>
<evidence type="ECO:0000313" key="2">
    <source>
        <dbReference type="EMBL" id="NLS10552.1"/>
    </source>
</evidence>
<gene>
    <name evidence="2" type="ORF">HGQ17_11230</name>
</gene>
<dbReference type="AlphaFoldDB" id="A0A7X8YET2"/>
<organism evidence="2 3">
    <name type="scientific">Nesterenkonia sedimenti</name>
    <dbReference type="NCBI Taxonomy" id="1463632"/>
    <lineage>
        <taxon>Bacteria</taxon>
        <taxon>Bacillati</taxon>
        <taxon>Actinomycetota</taxon>
        <taxon>Actinomycetes</taxon>
        <taxon>Micrococcales</taxon>
        <taxon>Micrococcaceae</taxon>
        <taxon>Nesterenkonia</taxon>
    </lineage>
</organism>
<dbReference type="PANTHER" id="PTHR30231:SF42">
    <property type="entry name" value="EXONUCLEASE"/>
    <property type="match status" value="1"/>
</dbReference>
<dbReference type="InterPro" id="IPR013520">
    <property type="entry name" value="Ribonucl_H"/>
</dbReference>
<proteinExistence type="predicted"/>
<reference evidence="2 3" key="1">
    <citation type="submission" date="2020-04" db="EMBL/GenBank/DDBJ databases">
        <title>Nesterenkonia sp. nov., isolated from marine sediment.</title>
        <authorList>
            <person name="Zhang G."/>
        </authorList>
    </citation>
    <scope>NUCLEOTIDE SEQUENCE [LARGE SCALE GENOMIC DNA]</scope>
    <source>
        <strain evidence="2 3">MY13</strain>
    </source>
</reference>
<dbReference type="Proteomes" id="UP000523139">
    <property type="component" value="Unassembled WGS sequence"/>
</dbReference>
<evidence type="ECO:0000313" key="3">
    <source>
        <dbReference type="Proteomes" id="UP000523139"/>
    </source>
</evidence>
<dbReference type="Gene3D" id="3.30.420.10">
    <property type="entry name" value="Ribonuclease H-like superfamily/Ribonuclease H"/>
    <property type="match status" value="1"/>
</dbReference>
<protein>
    <submittedName>
        <fullName evidence="2">DNA polymerase III subunit epsilon</fullName>
    </submittedName>
</protein>
<dbReference type="InterPro" id="IPR036397">
    <property type="entry name" value="RNaseH_sf"/>
</dbReference>
<dbReference type="EMBL" id="JABAHY010000011">
    <property type="protein sequence ID" value="NLS10552.1"/>
    <property type="molecule type" value="Genomic_DNA"/>
</dbReference>
<dbReference type="Gene3D" id="3.40.50.10190">
    <property type="entry name" value="BRCT domain"/>
    <property type="match status" value="1"/>
</dbReference>
<sequence length="355" mass="39239">MAGLRPPRVSGLNFTAVDFETANGFRGSPCAIGMVRVRDGNVDELFFKRMRPPQGFDRFDPRNVDIHGITAERVAAEPRFADLFAQIREFIGGDTLVAHNATFDLEVFESALEVSGLSSPGLRALCSVRLARAVYQLESHALPAAAEEAGFHLKHHHHALWDARAAAAIVVDIAERQKANRLEDLFGRHFIEAEELEAWTPPRAYESRATRQVRQYEKLFDARTPDISDDMLPDLMRWQDEGKNLAPNPDADPEHPLHGEHVVFSGNLAIPRADAKGLVADHGGNTSSKVTGSTSLLVIGDGVSAEDLQAADPVPPLQARKVREARTRIERGQTLRIITEQDFQQLLGEAWPIKS</sequence>
<dbReference type="GO" id="GO:0003676">
    <property type="term" value="F:nucleic acid binding"/>
    <property type="evidence" value="ECO:0007669"/>
    <property type="project" value="InterPro"/>
</dbReference>
<name>A0A7X8YET2_9MICC</name>
<dbReference type="SMART" id="SM00479">
    <property type="entry name" value="EXOIII"/>
    <property type="match status" value="1"/>
</dbReference>
<dbReference type="InterPro" id="IPR036420">
    <property type="entry name" value="BRCT_dom_sf"/>
</dbReference>
<dbReference type="Pfam" id="PF00929">
    <property type="entry name" value="RNase_T"/>
    <property type="match status" value="1"/>
</dbReference>
<dbReference type="GO" id="GO:0008408">
    <property type="term" value="F:3'-5' exonuclease activity"/>
    <property type="evidence" value="ECO:0007669"/>
    <property type="project" value="TreeGrafter"/>
</dbReference>
<comment type="caution">
    <text evidence="2">The sequence shown here is derived from an EMBL/GenBank/DDBJ whole genome shotgun (WGS) entry which is preliminary data.</text>
</comment>
<keyword evidence="3" id="KW-1185">Reference proteome</keyword>
<feature type="domain" description="Exonuclease" evidence="1">
    <location>
        <begin position="13"/>
        <end position="179"/>
    </location>
</feature>
<dbReference type="SUPFAM" id="SSF52113">
    <property type="entry name" value="BRCT domain"/>
    <property type="match status" value="1"/>
</dbReference>
<accession>A0A7X8YET2</accession>
<dbReference type="InterPro" id="IPR012337">
    <property type="entry name" value="RNaseH-like_sf"/>
</dbReference>
<dbReference type="GO" id="GO:0005829">
    <property type="term" value="C:cytosol"/>
    <property type="evidence" value="ECO:0007669"/>
    <property type="project" value="TreeGrafter"/>
</dbReference>
<evidence type="ECO:0000259" key="1">
    <source>
        <dbReference type="SMART" id="SM00479"/>
    </source>
</evidence>